<gene>
    <name evidence="2" type="ORF">VC83_00680</name>
</gene>
<organism evidence="2">
    <name type="scientific">Pseudogymnoascus destructans</name>
    <dbReference type="NCBI Taxonomy" id="655981"/>
    <lineage>
        <taxon>Eukaryota</taxon>
        <taxon>Fungi</taxon>
        <taxon>Dikarya</taxon>
        <taxon>Ascomycota</taxon>
        <taxon>Pezizomycotina</taxon>
        <taxon>Leotiomycetes</taxon>
        <taxon>Thelebolales</taxon>
        <taxon>Thelebolaceae</taxon>
        <taxon>Pseudogymnoascus</taxon>
    </lineage>
</organism>
<proteinExistence type="predicted"/>
<sequence>MPSAWTPAADRDLLLAIIDENKLQGLDWHVIAAKMATKSYSFSHEGCRQHFQKLRKASNTGANGSVPSTPRTPKTPKTPKTPASRKPKQLDNIVDDEEVEDFATPSKKRKRDVIREDQENDNVKEINGIAFGGQTAAQFKMESLSGEEEFADLEEDLYA</sequence>
<evidence type="ECO:0008006" key="3">
    <source>
        <dbReference type="Google" id="ProtNLM"/>
    </source>
</evidence>
<feature type="region of interest" description="Disordered" evidence="1">
    <location>
        <begin position="51"/>
        <end position="121"/>
    </location>
</feature>
<dbReference type="AlphaFoldDB" id="A0A177AL85"/>
<feature type="compositionally biased region" description="Polar residues" evidence="1">
    <location>
        <begin position="57"/>
        <end position="66"/>
    </location>
</feature>
<evidence type="ECO:0000256" key="1">
    <source>
        <dbReference type="SAM" id="MobiDB-lite"/>
    </source>
</evidence>
<evidence type="ECO:0000313" key="2">
    <source>
        <dbReference type="EMBL" id="OAF62795.1"/>
    </source>
</evidence>
<dbReference type="Proteomes" id="UP000077154">
    <property type="component" value="Unassembled WGS sequence"/>
</dbReference>
<dbReference type="EMBL" id="KV441387">
    <property type="protein sequence ID" value="OAF62795.1"/>
    <property type="molecule type" value="Genomic_DNA"/>
</dbReference>
<reference evidence="2" key="1">
    <citation type="submission" date="2016-03" db="EMBL/GenBank/DDBJ databases">
        <title>Updated assembly of Pseudogymnoascus destructans, the fungus causing white-nose syndrome of bats.</title>
        <authorList>
            <person name="Palmer J.M."/>
            <person name="Drees K.P."/>
            <person name="Foster J.T."/>
            <person name="Lindner D.L."/>
        </authorList>
    </citation>
    <scope>NUCLEOTIDE SEQUENCE [LARGE SCALE GENOMIC DNA]</scope>
    <source>
        <strain evidence="2">20631-21</strain>
    </source>
</reference>
<dbReference type="GeneID" id="36283773"/>
<accession>A0A177AL85</accession>
<protein>
    <recommendedName>
        <fullName evidence="3">Myb-like domain-containing protein</fullName>
    </recommendedName>
</protein>
<dbReference type="RefSeq" id="XP_024328066.1">
    <property type="nucleotide sequence ID" value="XM_024464367.1"/>
</dbReference>
<name>A0A177AL85_9PEZI</name>
<dbReference type="OrthoDB" id="4525115at2759"/>